<sequence>MVSGAALLASIIVGVGVWEASGRLWLGEVVAVLLTLVLYRPSRRRDQARSQRRAVLEAGKDRRLFDR</sequence>
<keyword evidence="1" id="KW-0812">Transmembrane</keyword>
<name>A0A1H0P196_9MICO</name>
<evidence type="ECO:0000313" key="2">
    <source>
        <dbReference type="EMBL" id="SDO98516.1"/>
    </source>
</evidence>
<dbReference type="AlphaFoldDB" id="A0A1H0P196"/>
<evidence type="ECO:0000256" key="1">
    <source>
        <dbReference type="SAM" id="Phobius"/>
    </source>
</evidence>
<dbReference type="Proteomes" id="UP000199077">
    <property type="component" value="Chromosome I"/>
</dbReference>
<protein>
    <submittedName>
        <fullName evidence="2">Uncharacterized protein</fullName>
    </submittedName>
</protein>
<evidence type="ECO:0000313" key="3">
    <source>
        <dbReference type="Proteomes" id="UP000199077"/>
    </source>
</evidence>
<keyword evidence="1" id="KW-1133">Transmembrane helix</keyword>
<dbReference type="EMBL" id="LT629711">
    <property type="protein sequence ID" value="SDO98516.1"/>
    <property type="molecule type" value="Genomic_DNA"/>
</dbReference>
<keyword evidence="1" id="KW-0472">Membrane</keyword>
<gene>
    <name evidence="2" type="ORF">SAMN04489867_1101</name>
</gene>
<accession>A0A1H0P196</accession>
<reference evidence="3" key="1">
    <citation type="submission" date="2016-10" db="EMBL/GenBank/DDBJ databases">
        <authorList>
            <person name="Varghese N."/>
            <person name="Submissions S."/>
        </authorList>
    </citation>
    <scope>NUCLEOTIDE SEQUENCE [LARGE SCALE GENOMIC DNA]</scope>
    <source>
        <strain evidence="3">DSM 22329</strain>
    </source>
</reference>
<feature type="transmembrane region" description="Helical" evidence="1">
    <location>
        <begin position="24"/>
        <end position="42"/>
    </location>
</feature>
<organism evidence="2 3">
    <name type="scientific">Pedococcus dokdonensis</name>
    <dbReference type="NCBI Taxonomy" id="443156"/>
    <lineage>
        <taxon>Bacteria</taxon>
        <taxon>Bacillati</taxon>
        <taxon>Actinomycetota</taxon>
        <taxon>Actinomycetes</taxon>
        <taxon>Micrococcales</taxon>
        <taxon>Intrasporangiaceae</taxon>
        <taxon>Pedococcus</taxon>
    </lineage>
</organism>
<keyword evidence="3" id="KW-1185">Reference proteome</keyword>
<proteinExistence type="predicted"/>